<proteinExistence type="predicted"/>
<feature type="compositionally biased region" description="Acidic residues" evidence="2">
    <location>
        <begin position="80"/>
        <end position="115"/>
    </location>
</feature>
<organism evidence="5 6">
    <name type="scientific">Aspergillus keveii</name>
    <dbReference type="NCBI Taxonomy" id="714993"/>
    <lineage>
        <taxon>Eukaryota</taxon>
        <taxon>Fungi</taxon>
        <taxon>Dikarya</taxon>
        <taxon>Ascomycota</taxon>
        <taxon>Pezizomycotina</taxon>
        <taxon>Eurotiomycetes</taxon>
        <taxon>Eurotiomycetidae</taxon>
        <taxon>Eurotiales</taxon>
        <taxon>Aspergillaceae</taxon>
        <taxon>Aspergillus</taxon>
        <taxon>Aspergillus subgen. Nidulantes</taxon>
    </lineage>
</organism>
<dbReference type="InterPro" id="IPR011935">
    <property type="entry name" value="CHP02231"/>
</dbReference>
<feature type="region of interest" description="Disordered" evidence="2">
    <location>
        <begin position="77"/>
        <end position="115"/>
    </location>
</feature>
<feature type="coiled-coil region" evidence="1">
    <location>
        <begin position="186"/>
        <end position="220"/>
    </location>
</feature>
<dbReference type="InterPro" id="IPR037291">
    <property type="entry name" value="DUF4139"/>
</dbReference>
<feature type="compositionally biased region" description="Acidic residues" evidence="2">
    <location>
        <begin position="633"/>
        <end position="645"/>
    </location>
</feature>
<evidence type="ECO:0000259" key="3">
    <source>
        <dbReference type="Pfam" id="PF13598"/>
    </source>
</evidence>
<name>A0ABR4FIX3_9EURO</name>
<sequence>MTEITTSEILISDLPTKQVTLAPQQVTIVREIPTTIQPGQNEITLLGLDPRVNAHSIRIEGSGAATITDIQTSIVGRDEDFNDVYPPDDSDSDSDSDAESKEEEEDISEDEDGLNDAELQEIRQEIAAIEAKIATARSDINSAVSTLGIMDQYGQGFWADKSRDVKKFGQFLDLYTGRRNEEAERHQKALAEIAVRERELAKLQRKFQRRKTRYAKERRETSKALRLRKEKRDRAFARKKALRSVKRNELRAFWTSTVGKVIVSLDSQSLAITPGSSRRSSIVSAVIARSDETQKQDAIDVTLRLSYIVPGSSWFPRYELRINSPSSSARLTYRAEFSNLTTETWRDTRVTLSTSQASFDGIGVRIPYLDPWNIKRVTTISKSPSWHRILENTHSLLGPTPPPFPKNGLFGAPPPRALEAQKGFLCGQQKPGFAFNNVDAGNVAPGNGFGQPAAPAMQQASLFGGNTQAKNNTGGALFGAPAPAAAPVRGSSLFGSAAPSSAGGGGGFGSSNASGGFGNMLPQPAAKSRKVVVDATQTEEVQPTGGGLFGSAPSSVPSRSLIHSAALDDGDSQTGRRPPPPPPPARAAILPASTDVQLPPLQQGGGRGLFARLAQSITGDESEPSKEISATVELEDSDSDDDDADTQTLTSASTSLEHQDSVKQDYGMTTTYELPGRRTLSPSHVARRHVLAELDLKSVALTYVIVPKRREAAFLRARIKNTSSLTLHPGQVGITVDGSFVGTAGLDTCAPGVFFNISLGIDPGIEVKYSKPSVKPLAGALFFNKEDGAKFRRSTWLKNTKGVAVDLLVSDQIPISDDEKLRVRVLEPAGLEKEGDEVDVKMEKSKGSGTVALRKNGEVKWTLKLQPSQEIKLVLEYEAKVPVGSDVSSV</sequence>
<evidence type="ECO:0000313" key="5">
    <source>
        <dbReference type="EMBL" id="KAL2783185.1"/>
    </source>
</evidence>
<evidence type="ECO:0000259" key="4">
    <source>
        <dbReference type="Pfam" id="PF13600"/>
    </source>
</evidence>
<dbReference type="NCBIfam" id="TIGR02231">
    <property type="entry name" value="mucoidy inhibitor MuiA family protein"/>
    <property type="match status" value="1"/>
</dbReference>
<evidence type="ECO:0000313" key="6">
    <source>
        <dbReference type="Proteomes" id="UP001610563"/>
    </source>
</evidence>
<feature type="domain" description="DUF4139" evidence="3">
    <location>
        <begin position="303"/>
        <end position="882"/>
    </location>
</feature>
<gene>
    <name evidence="5" type="ORF">BJX66DRAFT_330786</name>
</gene>
<protein>
    <recommendedName>
        <fullName evidence="7">DUF4139 domain-containing protein</fullName>
    </recommendedName>
</protein>
<keyword evidence="6" id="KW-1185">Reference proteome</keyword>
<evidence type="ECO:0008006" key="7">
    <source>
        <dbReference type="Google" id="ProtNLM"/>
    </source>
</evidence>
<feature type="region of interest" description="Disordered" evidence="2">
    <location>
        <begin position="616"/>
        <end position="662"/>
    </location>
</feature>
<dbReference type="PANTHER" id="PTHR31005">
    <property type="entry name" value="DUF4139 DOMAIN-CONTAINING PROTEIN"/>
    <property type="match status" value="1"/>
</dbReference>
<keyword evidence="1" id="KW-0175">Coiled coil</keyword>
<dbReference type="Proteomes" id="UP001610563">
    <property type="component" value="Unassembled WGS sequence"/>
</dbReference>
<evidence type="ECO:0000256" key="2">
    <source>
        <dbReference type="SAM" id="MobiDB-lite"/>
    </source>
</evidence>
<evidence type="ECO:0000256" key="1">
    <source>
        <dbReference type="SAM" id="Coils"/>
    </source>
</evidence>
<comment type="caution">
    <text evidence="5">The sequence shown here is derived from an EMBL/GenBank/DDBJ whole genome shotgun (WGS) entry which is preliminary data.</text>
</comment>
<feature type="compositionally biased region" description="Low complexity" evidence="2">
    <location>
        <begin position="646"/>
        <end position="656"/>
    </location>
</feature>
<feature type="domain" description="DUF4140" evidence="4">
    <location>
        <begin position="19"/>
        <end position="148"/>
    </location>
</feature>
<dbReference type="PANTHER" id="PTHR31005:SF8">
    <property type="entry name" value="DUF4139 DOMAIN-CONTAINING PROTEIN"/>
    <property type="match status" value="1"/>
</dbReference>
<accession>A0ABR4FIX3</accession>
<dbReference type="InterPro" id="IPR025554">
    <property type="entry name" value="DUF4140"/>
</dbReference>
<reference evidence="5 6" key="1">
    <citation type="submission" date="2024-07" db="EMBL/GenBank/DDBJ databases">
        <title>Section-level genome sequencing and comparative genomics of Aspergillus sections Usti and Cavernicolus.</title>
        <authorList>
            <consortium name="Lawrence Berkeley National Laboratory"/>
            <person name="Nybo J.L."/>
            <person name="Vesth T.C."/>
            <person name="Theobald S."/>
            <person name="Frisvad J.C."/>
            <person name="Larsen T.O."/>
            <person name="Kjaerboelling I."/>
            <person name="Rothschild-Mancinelli K."/>
            <person name="Lyhne E.K."/>
            <person name="Kogle M.E."/>
            <person name="Barry K."/>
            <person name="Clum A."/>
            <person name="Na H."/>
            <person name="Ledsgaard L."/>
            <person name="Lin J."/>
            <person name="Lipzen A."/>
            <person name="Kuo A."/>
            <person name="Riley R."/>
            <person name="Mondo S."/>
            <person name="Labutti K."/>
            <person name="Haridas S."/>
            <person name="Pangalinan J."/>
            <person name="Salamov A.A."/>
            <person name="Simmons B.A."/>
            <person name="Magnuson J.K."/>
            <person name="Chen J."/>
            <person name="Drula E."/>
            <person name="Henrissat B."/>
            <person name="Wiebenga A."/>
            <person name="Lubbers R.J."/>
            <person name="Gomes A.C."/>
            <person name="Makela M.R."/>
            <person name="Stajich J."/>
            <person name="Grigoriev I.V."/>
            <person name="Mortensen U.H."/>
            <person name="De Vries R.P."/>
            <person name="Baker S.E."/>
            <person name="Andersen M.R."/>
        </authorList>
    </citation>
    <scope>NUCLEOTIDE SEQUENCE [LARGE SCALE GENOMIC DNA]</scope>
    <source>
        <strain evidence="5 6">CBS 209.92</strain>
    </source>
</reference>
<dbReference type="Pfam" id="PF13598">
    <property type="entry name" value="DUF4139"/>
    <property type="match status" value="1"/>
</dbReference>
<feature type="region of interest" description="Disordered" evidence="2">
    <location>
        <begin position="528"/>
        <end position="588"/>
    </location>
</feature>
<dbReference type="Pfam" id="PF13600">
    <property type="entry name" value="DUF4140"/>
    <property type="match status" value="1"/>
</dbReference>
<dbReference type="EMBL" id="JBFTWV010000260">
    <property type="protein sequence ID" value="KAL2783185.1"/>
    <property type="molecule type" value="Genomic_DNA"/>
</dbReference>